<dbReference type="AlphaFoldDB" id="A0A1S8A8T5"/>
<evidence type="ECO:0000313" key="3">
    <source>
        <dbReference type="Proteomes" id="UP000054516"/>
    </source>
</evidence>
<gene>
    <name evidence="2" type="ORF">SAMD00023353_3201130</name>
</gene>
<feature type="compositionally biased region" description="Acidic residues" evidence="1">
    <location>
        <begin position="92"/>
        <end position="105"/>
    </location>
</feature>
<dbReference type="EMBL" id="DF977477">
    <property type="protein sequence ID" value="GAW26463.1"/>
    <property type="molecule type" value="Genomic_DNA"/>
</dbReference>
<keyword evidence="3" id="KW-1185">Reference proteome</keyword>
<evidence type="ECO:0000313" key="2">
    <source>
        <dbReference type="EMBL" id="GAW26463.1"/>
    </source>
</evidence>
<reference evidence="2" key="1">
    <citation type="submission" date="2016-03" db="EMBL/GenBank/DDBJ databases">
        <title>Draft genome sequence of Rosellinia necatrix.</title>
        <authorList>
            <person name="Kanematsu S."/>
        </authorList>
    </citation>
    <scope>NUCLEOTIDE SEQUENCE [LARGE SCALE GENOMIC DNA]</scope>
    <source>
        <strain evidence="2">W97</strain>
    </source>
</reference>
<dbReference type="Proteomes" id="UP000054516">
    <property type="component" value="Unassembled WGS sequence"/>
</dbReference>
<accession>A0A1S8A8T5</accession>
<proteinExistence type="predicted"/>
<evidence type="ECO:0000256" key="1">
    <source>
        <dbReference type="SAM" id="MobiDB-lite"/>
    </source>
</evidence>
<sequence length="158" mass="16754">MRSVCGGAAPCARDRIVADSRLGPATWTPGGAGARRMVPLPLHPTSPACPRLRLHPPPEHRDGRGRGPPLPLGSHAVFLARRPGRRRVMAMPDDDDDDGNDDEDTSTPGCASNMMILSGAAASPSPSTRARWADGRTVVVALTGGPAGRHLIWLHKPW</sequence>
<feature type="region of interest" description="Disordered" evidence="1">
    <location>
        <begin position="43"/>
        <end position="113"/>
    </location>
</feature>
<organism evidence="2">
    <name type="scientific">Rosellinia necatrix</name>
    <name type="common">White root-rot fungus</name>
    <dbReference type="NCBI Taxonomy" id="77044"/>
    <lineage>
        <taxon>Eukaryota</taxon>
        <taxon>Fungi</taxon>
        <taxon>Dikarya</taxon>
        <taxon>Ascomycota</taxon>
        <taxon>Pezizomycotina</taxon>
        <taxon>Sordariomycetes</taxon>
        <taxon>Xylariomycetidae</taxon>
        <taxon>Xylariales</taxon>
        <taxon>Xylariaceae</taxon>
        <taxon>Rosellinia</taxon>
    </lineage>
</organism>
<feature type="compositionally biased region" description="Basic and acidic residues" evidence="1">
    <location>
        <begin position="56"/>
        <end position="65"/>
    </location>
</feature>
<name>A0A1S8A8T5_ROSNE</name>
<protein>
    <submittedName>
        <fullName evidence="2">Uncharacterized protein</fullName>
    </submittedName>
</protein>